<dbReference type="PANTHER" id="PTHR38111:SF11">
    <property type="entry name" value="TRANSCRIPTION FACTOR DOMAIN-CONTAINING PROTEIN-RELATED"/>
    <property type="match status" value="1"/>
</dbReference>
<dbReference type="AlphaFoldDB" id="A0AAN6QDD3"/>
<evidence type="ECO:0000256" key="1">
    <source>
        <dbReference type="ARBA" id="ARBA00023242"/>
    </source>
</evidence>
<dbReference type="GeneID" id="89936429"/>
<proteinExistence type="predicted"/>
<gene>
    <name evidence="2" type="ORF">N656DRAFT_718741</name>
</gene>
<keyword evidence="1" id="KW-0539">Nucleus</keyword>
<feature type="non-terminal residue" evidence="2">
    <location>
        <position position="1"/>
    </location>
</feature>
<dbReference type="Pfam" id="PF11951">
    <property type="entry name" value="Fungal_trans_2"/>
    <property type="match status" value="1"/>
</dbReference>
<dbReference type="InterPro" id="IPR021858">
    <property type="entry name" value="Fun_TF"/>
</dbReference>
<dbReference type="Proteomes" id="UP001302812">
    <property type="component" value="Unassembled WGS sequence"/>
</dbReference>
<protein>
    <recommendedName>
        <fullName evidence="4">Zn(2)-C6 fungal-type domain-containing protein</fullName>
    </recommendedName>
</protein>
<name>A0AAN6QDD3_9PEZI</name>
<organism evidence="2 3">
    <name type="scientific">Canariomyces notabilis</name>
    <dbReference type="NCBI Taxonomy" id="2074819"/>
    <lineage>
        <taxon>Eukaryota</taxon>
        <taxon>Fungi</taxon>
        <taxon>Dikarya</taxon>
        <taxon>Ascomycota</taxon>
        <taxon>Pezizomycotina</taxon>
        <taxon>Sordariomycetes</taxon>
        <taxon>Sordariomycetidae</taxon>
        <taxon>Sordariales</taxon>
        <taxon>Chaetomiaceae</taxon>
        <taxon>Canariomyces</taxon>
    </lineage>
</organism>
<comment type="caution">
    <text evidence="2">The sequence shown here is derived from an EMBL/GenBank/DDBJ whole genome shotgun (WGS) entry which is preliminary data.</text>
</comment>
<dbReference type="PANTHER" id="PTHR38111">
    <property type="entry name" value="ZN(2)-C6 FUNGAL-TYPE DOMAIN-CONTAINING PROTEIN-RELATED"/>
    <property type="match status" value="1"/>
</dbReference>
<evidence type="ECO:0000313" key="2">
    <source>
        <dbReference type="EMBL" id="KAK4108128.1"/>
    </source>
</evidence>
<dbReference type="RefSeq" id="XP_064665698.1">
    <property type="nucleotide sequence ID" value="XM_064812304.1"/>
</dbReference>
<dbReference type="EMBL" id="MU853366">
    <property type="protein sequence ID" value="KAK4108128.1"/>
    <property type="molecule type" value="Genomic_DNA"/>
</dbReference>
<evidence type="ECO:0008006" key="4">
    <source>
        <dbReference type="Google" id="ProtNLM"/>
    </source>
</evidence>
<dbReference type="InterPro" id="IPR053178">
    <property type="entry name" value="Osmoadaptation_assoc"/>
</dbReference>
<sequence>CDGHLPGCRNCAKSRRVCTGYQRKHAFILSKDMVAAGPGDESALPPDQSSQLLLPDESDSGHVMVSRPRLPLEISVHSVFRDRIFALFAEYNLSAADAAPVSASDAVRQSFGERGGDWLVRIMSLPELTPSLEDSLLAACTARLGRQTNHSALVRESQRLYAKGLSAMRRDVCRGSTRANEQNLAACLALMLYEISECPGDSPDGYMVHYQGAMELMRIRGPAAHQSGLAHSVFQLLRLHSVSQTVKSRS</sequence>
<reference evidence="2" key="2">
    <citation type="submission" date="2023-05" db="EMBL/GenBank/DDBJ databases">
        <authorList>
            <consortium name="Lawrence Berkeley National Laboratory"/>
            <person name="Steindorff A."/>
            <person name="Hensen N."/>
            <person name="Bonometti L."/>
            <person name="Westerberg I."/>
            <person name="Brannstrom I.O."/>
            <person name="Guillou S."/>
            <person name="Cros-Aarteil S."/>
            <person name="Calhoun S."/>
            <person name="Haridas S."/>
            <person name="Kuo A."/>
            <person name="Mondo S."/>
            <person name="Pangilinan J."/>
            <person name="Riley R."/>
            <person name="Labutti K."/>
            <person name="Andreopoulos B."/>
            <person name="Lipzen A."/>
            <person name="Chen C."/>
            <person name="Yanf M."/>
            <person name="Daum C."/>
            <person name="Ng V."/>
            <person name="Clum A."/>
            <person name="Ohm R."/>
            <person name="Martin F."/>
            <person name="Silar P."/>
            <person name="Natvig D."/>
            <person name="Lalanne C."/>
            <person name="Gautier V."/>
            <person name="Ament-Velasquez S.L."/>
            <person name="Kruys A."/>
            <person name="Hutchinson M.I."/>
            <person name="Powell A.J."/>
            <person name="Barry K."/>
            <person name="Miller A.N."/>
            <person name="Grigoriev I.V."/>
            <person name="Debuchy R."/>
            <person name="Gladieux P."/>
            <person name="Thoren M.H."/>
            <person name="Johannesson H."/>
        </authorList>
    </citation>
    <scope>NUCLEOTIDE SEQUENCE</scope>
    <source>
        <strain evidence="2">CBS 508.74</strain>
    </source>
</reference>
<keyword evidence="3" id="KW-1185">Reference proteome</keyword>
<evidence type="ECO:0000313" key="3">
    <source>
        <dbReference type="Proteomes" id="UP001302812"/>
    </source>
</evidence>
<reference evidence="2" key="1">
    <citation type="journal article" date="2023" name="Mol. Phylogenet. Evol.">
        <title>Genome-scale phylogeny and comparative genomics of the fungal order Sordariales.</title>
        <authorList>
            <person name="Hensen N."/>
            <person name="Bonometti L."/>
            <person name="Westerberg I."/>
            <person name="Brannstrom I.O."/>
            <person name="Guillou S."/>
            <person name="Cros-Aarteil S."/>
            <person name="Calhoun S."/>
            <person name="Haridas S."/>
            <person name="Kuo A."/>
            <person name="Mondo S."/>
            <person name="Pangilinan J."/>
            <person name="Riley R."/>
            <person name="LaButti K."/>
            <person name="Andreopoulos B."/>
            <person name="Lipzen A."/>
            <person name="Chen C."/>
            <person name="Yan M."/>
            <person name="Daum C."/>
            <person name="Ng V."/>
            <person name="Clum A."/>
            <person name="Steindorff A."/>
            <person name="Ohm R.A."/>
            <person name="Martin F."/>
            <person name="Silar P."/>
            <person name="Natvig D.O."/>
            <person name="Lalanne C."/>
            <person name="Gautier V."/>
            <person name="Ament-Velasquez S.L."/>
            <person name="Kruys A."/>
            <person name="Hutchinson M.I."/>
            <person name="Powell A.J."/>
            <person name="Barry K."/>
            <person name="Miller A.N."/>
            <person name="Grigoriev I.V."/>
            <person name="Debuchy R."/>
            <person name="Gladieux P."/>
            <person name="Hiltunen Thoren M."/>
            <person name="Johannesson H."/>
        </authorList>
    </citation>
    <scope>NUCLEOTIDE SEQUENCE</scope>
    <source>
        <strain evidence="2">CBS 508.74</strain>
    </source>
</reference>
<accession>A0AAN6QDD3</accession>